<dbReference type="Gene3D" id="3.40.50.1820">
    <property type="entry name" value="alpha/beta hydrolase"/>
    <property type="match status" value="1"/>
</dbReference>
<sequence>MTEIPAYLRPFVLTASDEAGPEAERVGELDVYRPAEPGRRPAVLFVHGGPGPFDLKVFPRDWPLFQGYAKAVAERGLVGAVVDHPLVLGMDQLTAASDQVEAAVGRLRADEHVDPERILLWFFSGGGLLAGEWIDSRPEWLRGIALSYPVLDGPGDLISATEVVGNHPDLPILLTRPGKEQEALAAAVQAFVDAAGKAATLRVIDVPNGRHAFDVLDPTEQSRSAVRAALDWAVSVLLPDVPGSATRTRSTRSTTPRKSPVTTPVKTSASESLKTTIAAPAAAATTAGTTTRVKPAPKPSTPAKAPAAEETPAAEAPVAEVPAETAAPTPEAVPSVPSVPAVPSVPPLPPVPVLADSPAARVVARQLSAFLSHDLEAFLSLYSPTARVFLADGKEVPGRRALREYYGPLVESATAWIEVETRLTEGEWVVDQQVLHGVGPQPVRSIVVHRVQNRAIVEVRHLA</sequence>
<keyword evidence="4" id="KW-1185">Reference proteome</keyword>
<dbReference type="Proteomes" id="UP001589890">
    <property type="component" value="Unassembled WGS sequence"/>
</dbReference>
<feature type="compositionally biased region" description="Low complexity" evidence="1">
    <location>
        <begin position="275"/>
        <end position="294"/>
    </location>
</feature>
<dbReference type="Gene3D" id="3.10.450.50">
    <property type="match status" value="1"/>
</dbReference>
<dbReference type="RefSeq" id="WP_380055533.1">
    <property type="nucleotide sequence ID" value="NZ_JBHLTC010000040.1"/>
</dbReference>
<comment type="caution">
    <text evidence="3">The sequence shown here is derived from an EMBL/GenBank/DDBJ whole genome shotgun (WGS) entry which is preliminary data.</text>
</comment>
<reference evidence="3 4" key="1">
    <citation type="submission" date="2024-09" db="EMBL/GenBank/DDBJ databases">
        <authorList>
            <person name="Sun Q."/>
            <person name="Mori K."/>
        </authorList>
    </citation>
    <scope>NUCLEOTIDE SEQUENCE [LARGE SCALE GENOMIC DNA]</scope>
    <source>
        <strain evidence="3 4">CGMCC 1.15906</strain>
    </source>
</reference>
<dbReference type="Pfam" id="PF12680">
    <property type="entry name" value="SnoaL_2"/>
    <property type="match status" value="1"/>
</dbReference>
<name>A0ABV6QVQ9_9ACTN</name>
<evidence type="ECO:0000313" key="4">
    <source>
        <dbReference type="Proteomes" id="UP001589890"/>
    </source>
</evidence>
<organism evidence="3 4">
    <name type="scientific">Kribbella deserti</name>
    <dbReference type="NCBI Taxonomy" id="1926257"/>
    <lineage>
        <taxon>Bacteria</taxon>
        <taxon>Bacillati</taxon>
        <taxon>Actinomycetota</taxon>
        <taxon>Actinomycetes</taxon>
        <taxon>Propionibacteriales</taxon>
        <taxon>Kribbellaceae</taxon>
        <taxon>Kribbella</taxon>
    </lineage>
</organism>
<dbReference type="InterPro" id="IPR032710">
    <property type="entry name" value="NTF2-like_dom_sf"/>
</dbReference>
<feature type="region of interest" description="Disordered" evidence="1">
    <location>
        <begin position="242"/>
        <end position="338"/>
    </location>
</feature>
<evidence type="ECO:0000259" key="2">
    <source>
        <dbReference type="Pfam" id="PF12680"/>
    </source>
</evidence>
<dbReference type="InterPro" id="IPR037401">
    <property type="entry name" value="SnoaL-like"/>
</dbReference>
<feature type="compositionally biased region" description="Low complexity" evidence="1">
    <location>
        <begin position="301"/>
        <end position="338"/>
    </location>
</feature>
<evidence type="ECO:0000313" key="3">
    <source>
        <dbReference type="EMBL" id="MFC0628718.1"/>
    </source>
</evidence>
<dbReference type="SUPFAM" id="SSF53474">
    <property type="entry name" value="alpha/beta-Hydrolases"/>
    <property type="match status" value="1"/>
</dbReference>
<dbReference type="EMBL" id="JBHLTC010000040">
    <property type="protein sequence ID" value="MFC0628718.1"/>
    <property type="molecule type" value="Genomic_DNA"/>
</dbReference>
<protein>
    <submittedName>
        <fullName evidence="3">Nuclear transport factor 2 family protein</fullName>
    </submittedName>
</protein>
<gene>
    <name evidence="3" type="ORF">ACFFGN_31925</name>
</gene>
<dbReference type="SUPFAM" id="SSF54427">
    <property type="entry name" value="NTF2-like"/>
    <property type="match status" value="1"/>
</dbReference>
<feature type="compositionally biased region" description="Low complexity" evidence="1">
    <location>
        <begin position="246"/>
        <end position="267"/>
    </location>
</feature>
<dbReference type="InterPro" id="IPR029058">
    <property type="entry name" value="AB_hydrolase_fold"/>
</dbReference>
<evidence type="ECO:0000256" key="1">
    <source>
        <dbReference type="SAM" id="MobiDB-lite"/>
    </source>
</evidence>
<accession>A0ABV6QVQ9</accession>
<feature type="domain" description="SnoaL-like" evidence="2">
    <location>
        <begin position="363"/>
        <end position="459"/>
    </location>
</feature>
<proteinExistence type="predicted"/>